<dbReference type="InterPro" id="IPR006600">
    <property type="entry name" value="HTH_CenpB_DNA-bd_dom"/>
</dbReference>
<dbReference type="SUPFAM" id="SSF46689">
    <property type="entry name" value="Homeodomain-like"/>
    <property type="match status" value="2"/>
</dbReference>
<evidence type="ECO:0000256" key="3">
    <source>
        <dbReference type="ARBA" id="ARBA00023242"/>
    </source>
</evidence>
<dbReference type="Gene3D" id="1.10.10.60">
    <property type="entry name" value="Homeodomain-like"/>
    <property type="match status" value="2"/>
</dbReference>
<accession>A0A813XCL6</accession>
<dbReference type="EMBL" id="CAJNOC010001454">
    <property type="protein sequence ID" value="CAF0866274.1"/>
    <property type="molecule type" value="Genomic_DNA"/>
</dbReference>
<dbReference type="Proteomes" id="UP000663879">
    <property type="component" value="Unassembled WGS sequence"/>
</dbReference>
<dbReference type="SMART" id="SM00674">
    <property type="entry name" value="CENPB"/>
    <property type="match status" value="1"/>
</dbReference>
<organism evidence="5 6">
    <name type="scientific">Brachionus calyciflorus</name>
    <dbReference type="NCBI Taxonomy" id="104777"/>
    <lineage>
        <taxon>Eukaryota</taxon>
        <taxon>Metazoa</taxon>
        <taxon>Spiralia</taxon>
        <taxon>Gnathifera</taxon>
        <taxon>Rotifera</taxon>
        <taxon>Eurotatoria</taxon>
        <taxon>Monogononta</taxon>
        <taxon>Pseudotrocha</taxon>
        <taxon>Ploima</taxon>
        <taxon>Brachionidae</taxon>
        <taxon>Brachionus</taxon>
    </lineage>
</organism>
<protein>
    <recommendedName>
        <fullName evidence="4">HTH CENPB-type domain-containing protein</fullName>
    </recommendedName>
</protein>
<reference evidence="5" key="1">
    <citation type="submission" date="2021-02" db="EMBL/GenBank/DDBJ databases">
        <authorList>
            <person name="Nowell W R."/>
        </authorList>
    </citation>
    <scope>NUCLEOTIDE SEQUENCE</scope>
    <source>
        <strain evidence="5">Ploen Becks lab</strain>
    </source>
</reference>
<dbReference type="PROSITE" id="PS51253">
    <property type="entry name" value="HTH_CENPB"/>
    <property type="match status" value="1"/>
</dbReference>
<dbReference type="GO" id="GO:0005634">
    <property type="term" value="C:nucleus"/>
    <property type="evidence" value="ECO:0007669"/>
    <property type="project" value="UniProtKB-SubCell"/>
</dbReference>
<comment type="caution">
    <text evidence="5">The sequence shown here is derived from an EMBL/GenBank/DDBJ whole genome shotgun (WGS) entry which is preliminary data.</text>
</comment>
<evidence type="ECO:0000259" key="4">
    <source>
        <dbReference type="PROSITE" id="PS51253"/>
    </source>
</evidence>
<dbReference type="InterPro" id="IPR007889">
    <property type="entry name" value="HTH_Psq"/>
</dbReference>
<dbReference type="OrthoDB" id="9909311at2759"/>
<comment type="subcellular location">
    <subcellularLocation>
        <location evidence="1">Nucleus</location>
    </subcellularLocation>
</comment>
<keyword evidence="6" id="KW-1185">Reference proteome</keyword>
<dbReference type="AlphaFoldDB" id="A0A813XCL6"/>
<dbReference type="Pfam" id="PF03184">
    <property type="entry name" value="DDE_1"/>
    <property type="match status" value="1"/>
</dbReference>
<keyword evidence="3" id="KW-0539">Nucleus</keyword>
<dbReference type="PANTHER" id="PTHR19303:SF73">
    <property type="entry name" value="PROTEIN PDC2"/>
    <property type="match status" value="1"/>
</dbReference>
<dbReference type="InterPro" id="IPR004875">
    <property type="entry name" value="DDE_SF_endonuclease_dom"/>
</dbReference>
<dbReference type="InterPro" id="IPR050863">
    <property type="entry name" value="CenT-Element_Derived"/>
</dbReference>
<evidence type="ECO:0000313" key="5">
    <source>
        <dbReference type="EMBL" id="CAF0866274.1"/>
    </source>
</evidence>
<evidence type="ECO:0000256" key="1">
    <source>
        <dbReference type="ARBA" id="ARBA00004123"/>
    </source>
</evidence>
<dbReference type="PANTHER" id="PTHR19303">
    <property type="entry name" value="TRANSPOSON"/>
    <property type="match status" value="1"/>
</dbReference>
<gene>
    <name evidence="5" type="ORF">OXX778_LOCUS9698</name>
</gene>
<proteinExistence type="predicted"/>
<dbReference type="Pfam" id="PF04218">
    <property type="entry name" value="CENP-B_N"/>
    <property type="match status" value="1"/>
</dbReference>
<name>A0A813XCL6_9BILA</name>
<keyword evidence="2" id="KW-0238">DNA-binding</keyword>
<evidence type="ECO:0000256" key="2">
    <source>
        <dbReference type="ARBA" id="ARBA00023125"/>
    </source>
</evidence>
<feature type="domain" description="HTH CENPB-type" evidence="4">
    <location>
        <begin position="68"/>
        <end position="140"/>
    </location>
</feature>
<evidence type="ECO:0000313" key="6">
    <source>
        <dbReference type="Proteomes" id="UP000663879"/>
    </source>
</evidence>
<sequence>MNNKVELKKRKTFSLETKLEIVKKSCQDKQTLTSIAQYYRVNPSTISTILKNKEKIIEYSEKNLIGPDKKRLKLPEYDDVDQAVLYWFNEIQNHSNVVVSGVDIQQQALKYATMLNRLDFKASNGWLCNFKSRNKISFKTSCGEAGLVDDKQLKNWKENVLPDLIKDYDIKDIFNADETALFYKAVSEKTNTYKNMKCDRIKVSKERITILFCCNMDDNFSGHKIAEYENINVKFFPRNCTSVLHPLDQGVIHSFKVKYRTDIAREKLNAIEFGSTFQNIDVLNAIFRIKKCWDSVTSLTIRNCFLKAGFNGDFLFSDKQNNDLDNEENVYKEISIFSQKLNFDKYAYVQIDQDVPTFGMMTDEEIIEKIKGHGEEEILDELQEEQATQVNETPVINTRDALIKIKELYDFFLKKNDNCGQYVSSLLEMETYLTSSTNSKQTPITNYFFK</sequence>
<dbReference type="InterPro" id="IPR009057">
    <property type="entry name" value="Homeodomain-like_sf"/>
</dbReference>
<dbReference type="Pfam" id="PF03221">
    <property type="entry name" value="HTH_Tnp_Tc5"/>
    <property type="match status" value="1"/>
</dbReference>
<dbReference type="GO" id="GO:0003677">
    <property type="term" value="F:DNA binding"/>
    <property type="evidence" value="ECO:0007669"/>
    <property type="project" value="UniProtKB-KW"/>
</dbReference>